<name>A0A3M7RYS6_BRAPC</name>
<organism evidence="2 3">
    <name type="scientific">Brachionus plicatilis</name>
    <name type="common">Marine rotifer</name>
    <name type="synonym">Brachionus muelleri</name>
    <dbReference type="NCBI Taxonomy" id="10195"/>
    <lineage>
        <taxon>Eukaryota</taxon>
        <taxon>Metazoa</taxon>
        <taxon>Spiralia</taxon>
        <taxon>Gnathifera</taxon>
        <taxon>Rotifera</taxon>
        <taxon>Eurotatoria</taxon>
        <taxon>Monogononta</taxon>
        <taxon>Pseudotrocha</taxon>
        <taxon>Ploima</taxon>
        <taxon>Brachionidae</taxon>
        <taxon>Brachionus</taxon>
    </lineage>
</organism>
<reference evidence="2 3" key="1">
    <citation type="journal article" date="2018" name="Sci. Rep.">
        <title>Genomic signatures of local adaptation to the degree of environmental predictability in rotifers.</title>
        <authorList>
            <person name="Franch-Gras L."/>
            <person name="Hahn C."/>
            <person name="Garcia-Roger E.M."/>
            <person name="Carmona M.J."/>
            <person name="Serra M."/>
            <person name="Gomez A."/>
        </authorList>
    </citation>
    <scope>NUCLEOTIDE SEQUENCE [LARGE SCALE GENOMIC DNA]</scope>
    <source>
        <strain evidence="2">HYR1</strain>
    </source>
</reference>
<dbReference type="EMBL" id="REGN01002361">
    <property type="protein sequence ID" value="RNA28622.1"/>
    <property type="molecule type" value="Genomic_DNA"/>
</dbReference>
<keyword evidence="1" id="KW-0812">Transmembrane</keyword>
<dbReference type="Proteomes" id="UP000276133">
    <property type="component" value="Unassembled WGS sequence"/>
</dbReference>
<protein>
    <submittedName>
        <fullName evidence="2">Uncharacterized protein</fullName>
    </submittedName>
</protein>
<feature type="transmembrane region" description="Helical" evidence="1">
    <location>
        <begin position="36"/>
        <end position="56"/>
    </location>
</feature>
<feature type="transmembrane region" description="Helical" evidence="1">
    <location>
        <begin position="7"/>
        <end position="30"/>
    </location>
</feature>
<evidence type="ECO:0000256" key="1">
    <source>
        <dbReference type="SAM" id="Phobius"/>
    </source>
</evidence>
<keyword evidence="1" id="KW-0472">Membrane</keyword>
<keyword evidence="3" id="KW-1185">Reference proteome</keyword>
<accession>A0A3M7RYS6</accession>
<gene>
    <name evidence="2" type="ORF">BpHYR1_008631</name>
</gene>
<comment type="caution">
    <text evidence="2">The sequence shown here is derived from an EMBL/GenBank/DDBJ whole genome shotgun (WGS) entry which is preliminary data.</text>
</comment>
<proteinExistence type="predicted"/>
<dbReference type="AlphaFoldDB" id="A0A3M7RYS6"/>
<evidence type="ECO:0000313" key="2">
    <source>
        <dbReference type="EMBL" id="RNA28622.1"/>
    </source>
</evidence>
<sequence length="101" mass="11910">MLHFLRVFVIIISMTIVYNLSKKLILLLIIKFESKFTSIFSFICETIFFGIGVTMLHKICCTLLRYNNDVIEVERLEREGCIRFESINDWFSILMVSTAEF</sequence>
<evidence type="ECO:0000313" key="3">
    <source>
        <dbReference type="Proteomes" id="UP000276133"/>
    </source>
</evidence>
<keyword evidence="1" id="KW-1133">Transmembrane helix</keyword>